<dbReference type="EMBL" id="KV878211">
    <property type="protein sequence ID" value="OJJ37330.1"/>
    <property type="molecule type" value="Genomic_DNA"/>
</dbReference>
<evidence type="ECO:0000313" key="3">
    <source>
        <dbReference type="Proteomes" id="UP000184383"/>
    </source>
</evidence>
<dbReference type="OrthoDB" id="4510349at2759"/>
<evidence type="ECO:0000256" key="1">
    <source>
        <dbReference type="SAM" id="MobiDB-lite"/>
    </source>
</evidence>
<sequence>MSSPDKTRKQLRSKFKTLTSWYNELREKHVFLAQQPDEHLTDAHLTHLEIQLSSLDFETGQVSSTIPHFFLPATQERIENTWNAGSDGASIQDHHFSSSGFCQDYSWGCNLMREVAGHHWTLARCHSEPWAPIGISQSSTWAYQSGNRQYSVGGVFDIDGISKSHRILHLTTDCVGDDSKLTASEVMAMLDFMLSEMGAQITETKRAFDRREVPRRVHFIYPVLVISVLNPVQVRILQGHFDGALKIQCTKLHNFDITNYKRLVKSLLRWTVPTPCGNTTAKNSLPEVSESSEESEYTSDSSS</sequence>
<evidence type="ECO:0000313" key="2">
    <source>
        <dbReference type="EMBL" id="OJJ37330.1"/>
    </source>
</evidence>
<dbReference type="Proteomes" id="UP000184383">
    <property type="component" value="Unassembled WGS sequence"/>
</dbReference>
<accession>A0A1L9RQU7</accession>
<name>A0A1L9RQU7_ASPWE</name>
<dbReference type="AlphaFoldDB" id="A0A1L9RQU7"/>
<keyword evidence="3" id="KW-1185">Reference proteome</keyword>
<dbReference type="VEuPathDB" id="FungiDB:ASPWEDRAFT_67580"/>
<gene>
    <name evidence="2" type="ORF">ASPWEDRAFT_67580</name>
</gene>
<proteinExistence type="predicted"/>
<dbReference type="RefSeq" id="XP_040691006.1">
    <property type="nucleotide sequence ID" value="XM_040838918.1"/>
</dbReference>
<organism evidence="2 3">
    <name type="scientific">Aspergillus wentii DTO 134E9</name>
    <dbReference type="NCBI Taxonomy" id="1073089"/>
    <lineage>
        <taxon>Eukaryota</taxon>
        <taxon>Fungi</taxon>
        <taxon>Dikarya</taxon>
        <taxon>Ascomycota</taxon>
        <taxon>Pezizomycotina</taxon>
        <taxon>Eurotiomycetes</taxon>
        <taxon>Eurotiomycetidae</taxon>
        <taxon>Eurotiales</taxon>
        <taxon>Aspergillaceae</taxon>
        <taxon>Aspergillus</taxon>
        <taxon>Aspergillus subgen. Cremei</taxon>
    </lineage>
</organism>
<reference evidence="3" key="1">
    <citation type="journal article" date="2017" name="Genome Biol.">
        <title>Comparative genomics reveals high biological diversity and specific adaptations in the industrially and medically important fungal genus Aspergillus.</title>
        <authorList>
            <person name="de Vries R.P."/>
            <person name="Riley R."/>
            <person name="Wiebenga A."/>
            <person name="Aguilar-Osorio G."/>
            <person name="Amillis S."/>
            <person name="Uchima C.A."/>
            <person name="Anderluh G."/>
            <person name="Asadollahi M."/>
            <person name="Askin M."/>
            <person name="Barry K."/>
            <person name="Battaglia E."/>
            <person name="Bayram O."/>
            <person name="Benocci T."/>
            <person name="Braus-Stromeyer S.A."/>
            <person name="Caldana C."/>
            <person name="Canovas D."/>
            <person name="Cerqueira G.C."/>
            <person name="Chen F."/>
            <person name="Chen W."/>
            <person name="Choi C."/>
            <person name="Clum A."/>
            <person name="Dos Santos R.A."/>
            <person name="Damasio A.R."/>
            <person name="Diallinas G."/>
            <person name="Emri T."/>
            <person name="Fekete E."/>
            <person name="Flipphi M."/>
            <person name="Freyberg S."/>
            <person name="Gallo A."/>
            <person name="Gournas C."/>
            <person name="Habgood R."/>
            <person name="Hainaut M."/>
            <person name="Harispe M.L."/>
            <person name="Henrissat B."/>
            <person name="Hilden K.S."/>
            <person name="Hope R."/>
            <person name="Hossain A."/>
            <person name="Karabika E."/>
            <person name="Karaffa L."/>
            <person name="Karanyi Z."/>
            <person name="Krasevec N."/>
            <person name="Kuo A."/>
            <person name="Kusch H."/>
            <person name="LaButti K."/>
            <person name="Lagendijk E.L."/>
            <person name="Lapidus A."/>
            <person name="Levasseur A."/>
            <person name="Lindquist E."/>
            <person name="Lipzen A."/>
            <person name="Logrieco A.F."/>
            <person name="MacCabe A."/>
            <person name="Maekelae M.R."/>
            <person name="Malavazi I."/>
            <person name="Melin P."/>
            <person name="Meyer V."/>
            <person name="Mielnichuk N."/>
            <person name="Miskei M."/>
            <person name="Molnar A.P."/>
            <person name="Mule G."/>
            <person name="Ngan C.Y."/>
            <person name="Orejas M."/>
            <person name="Orosz E."/>
            <person name="Ouedraogo J.P."/>
            <person name="Overkamp K.M."/>
            <person name="Park H.-S."/>
            <person name="Perrone G."/>
            <person name="Piumi F."/>
            <person name="Punt P.J."/>
            <person name="Ram A.F."/>
            <person name="Ramon A."/>
            <person name="Rauscher S."/>
            <person name="Record E."/>
            <person name="Riano-Pachon D.M."/>
            <person name="Robert V."/>
            <person name="Roehrig J."/>
            <person name="Ruller R."/>
            <person name="Salamov A."/>
            <person name="Salih N.S."/>
            <person name="Samson R.A."/>
            <person name="Sandor E."/>
            <person name="Sanguinetti M."/>
            <person name="Schuetze T."/>
            <person name="Sepcic K."/>
            <person name="Shelest E."/>
            <person name="Sherlock G."/>
            <person name="Sophianopoulou V."/>
            <person name="Squina F.M."/>
            <person name="Sun H."/>
            <person name="Susca A."/>
            <person name="Todd R.B."/>
            <person name="Tsang A."/>
            <person name="Unkles S.E."/>
            <person name="van de Wiele N."/>
            <person name="van Rossen-Uffink D."/>
            <person name="Oliveira J.V."/>
            <person name="Vesth T.C."/>
            <person name="Visser J."/>
            <person name="Yu J.-H."/>
            <person name="Zhou M."/>
            <person name="Andersen M.R."/>
            <person name="Archer D.B."/>
            <person name="Baker S.E."/>
            <person name="Benoit I."/>
            <person name="Brakhage A.A."/>
            <person name="Braus G.H."/>
            <person name="Fischer R."/>
            <person name="Frisvad J.C."/>
            <person name="Goldman G.H."/>
            <person name="Houbraken J."/>
            <person name="Oakley B."/>
            <person name="Pocsi I."/>
            <person name="Scazzocchio C."/>
            <person name="Seiboth B."/>
            <person name="vanKuyk P.A."/>
            <person name="Wortman J."/>
            <person name="Dyer P.S."/>
            <person name="Grigoriev I.V."/>
        </authorList>
    </citation>
    <scope>NUCLEOTIDE SEQUENCE [LARGE SCALE GENOMIC DNA]</scope>
    <source>
        <strain evidence="3">DTO 134E9</strain>
    </source>
</reference>
<protein>
    <submittedName>
        <fullName evidence="2">Uncharacterized protein</fullName>
    </submittedName>
</protein>
<dbReference type="GeneID" id="63754766"/>
<feature type="region of interest" description="Disordered" evidence="1">
    <location>
        <begin position="279"/>
        <end position="303"/>
    </location>
</feature>